<proteinExistence type="predicted"/>
<comment type="caution">
    <text evidence="3">The sequence shown here is derived from an EMBL/GenBank/DDBJ whole genome shotgun (WGS) entry which is preliminary data.</text>
</comment>
<evidence type="ECO:0000256" key="1">
    <source>
        <dbReference type="SAM" id="Phobius"/>
    </source>
</evidence>
<dbReference type="Proteomes" id="UP000193907">
    <property type="component" value="Unassembled WGS sequence"/>
</dbReference>
<evidence type="ECO:0000313" key="3">
    <source>
        <dbReference type="EMBL" id="ORV06953.1"/>
    </source>
</evidence>
<keyword evidence="2" id="KW-0732">Signal</keyword>
<accession>A0A1X1RIP6</accession>
<evidence type="ECO:0000313" key="4">
    <source>
        <dbReference type="Proteomes" id="UP000193907"/>
    </source>
</evidence>
<sequence length="88" mass="9788">MPLTIFAWLPRLWLLVAAPSSAEANDAPAIPMAPAAAMAAAANALVLIFKMIHSFFVFNRLRWRLRCDGLLPTPAHYADSVEPRCRQR</sequence>
<dbReference type="EMBL" id="LQOM01000050">
    <property type="protein sequence ID" value="ORV06953.1"/>
    <property type="molecule type" value="Genomic_DNA"/>
</dbReference>
<evidence type="ECO:0000256" key="2">
    <source>
        <dbReference type="SAM" id="SignalP"/>
    </source>
</evidence>
<feature type="transmembrane region" description="Helical" evidence="1">
    <location>
        <begin position="34"/>
        <end position="58"/>
    </location>
</feature>
<organism evidence="3 4">
    <name type="scientific">Mycobacterium celatum</name>
    <dbReference type="NCBI Taxonomy" id="28045"/>
    <lineage>
        <taxon>Bacteria</taxon>
        <taxon>Bacillati</taxon>
        <taxon>Actinomycetota</taxon>
        <taxon>Actinomycetes</taxon>
        <taxon>Mycobacteriales</taxon>
        <taxon>Mycobacteriaceae</taxon>
        <taxon>Mycobacterium</taxon>
    </lineage>
</organism>
<keyword evidence="1" id="KW-0812">Transmembrane</keyword>
<keyword evidence="4" id="KW-1185">Reference proteome</keyword>
<feature type="signal peptide" evidence="2">
    <location>
        <begin position="1"/>
        <end position="24"/>
    </location>
</feature>
<gene>
    <name evidence="3" type="ORF">AWB95_21420</name>
</gene>
<keyword evidence="1" id="KW-1133">Transmembrane helix</keyword>
<keyword evidence="1" id="KW-0472">Membrane</keyword>
<dbReference type="AlphaFoldDB" id="A0A1X1RIP6"/>
<feature type="chain" id="PRO_5010862038" description="Secreted protein" evidence="2">
    <location>
        <begin position="25"/>
        <end position="88"/>
    </location>
</feature>
<evidence type="ECO:0008006" key="5">
    <source>
        <dbReference type="Google" id="ProtNLM"/>
    </source>
</evidence>
<reference evidence="3 4" key="1">
    <citation type="submission" date="2016-01" db="EMBL/GenBank/DDBJ databases">
        <title>The new phylogeny of the genus Mycobacterium.</title>
        <authorList>
            <person name="Tarcisio F."/>
            <person name="Conor M."/>
            <person name="Antonella G."/>
            <person name="Elisabetta G."/>
            <person name="Giulia F.S."/>
            <person name="Sara T."/>
            <person name="Anna F."/>
            <person name="Clotilde B."/>
            <person name="Roberto B."/>
            <person name="Veronica D.S."/>
            <person name="Fabio R."/>
            <person name="Monica P."/>
            <person name="Olivier J."/>
            <person name="Enrico T."/>
            <person name="Nicola S."/>
        </authorList>
    </citation>
    <scope>NUCLEOTIDE SEQUENCE [LARGE SCALE GENOMIC DNA]</scope>
    <source>
        <strain evidence="3 4">DSM 44243</strain>
    </source>
</reference>
<protein>
    <recommendedName>
        <fullName evidence="5">Secreted protein</fullName>
    </recommendedName>
</protein>
<name>A0A1X1RIP6_MYCCE</name>